<accession>A0A485KW07</accession>
<keyword evidence="1" id="KW-0812">Transmembrane</keyword>
<dbReference type="EMBL" id="CAADRA010005399">
    <property type="protein sequence ID" value="VFT89433.1"/>
    <property type="molecule type" value="Genomic_DNA"/>
</dbReference>
<evidence type="ECO:0000313" key="2">
    <source>
        <dbReference type="EMBL" id="KAF0696677.1"/>
    </source>
</evidence>
<organism evidence="3 4">
    <name type="scientific">Aphanomyces stellatus</name>
    <dbReference type="NCBI Taxonomy" id="120398"/>
    <lineage>
        <taxon>Eukaryota</taxon>
        <taxon>Sar</taxon>
        <taxon>Stramenopiles</taxon>
        <taxon>Oomycota</taxon>
        <taxon>Saprolegniomycetes</taxon>
        <taxon>Saprolegniales</taxon>
        <taxon>Verrucalvaceae</taxon>
        <taxon>Aphanomyces</taxon>
    </lineage>
</organism>
<protein>
    <submittedName>
        <fullName evidence="3">Aste57867_12582 protein</fullName>
    </submittedName>
</protein>
<keyword evidence="1" id="KW-1133">Transmembrane helix</keyword>
<evidence type="ECO:0000256" key="1">
    <source>
        <dbReference type="SAM" id="Phobius"/>
    </source>
</evidence>
<dbReference type="Proteomes" id="UP000332933">
    <property type="component" value="Unassembled WGS sequence"/>
</dbReference>
<name>A0A485KW07_9STRA</name>
<reference evidence="3 4" key="1">
    <citation type="submission" date="2019-03" db="EMBL/GenBank/DDBJ databases">
        <authorList>
            <person name="Gaulin E."/>
            <person name="Dumas B."/>
        </authorList>
    </citation>
    <scope>NUCLEOTIDE SEQUENCE [LARGE SCALE GENOMIC DNA]</scope>
    <source>
        <strain evidence="3">CBS 568.67</strain>
    </source>
</reference>
<reference evidence="2" key="2">
    <citation type="submission" date="2019-06" db="EMBL/GenBank/DDBJ databases">
        <title>Genomics analysis of Aphanomyces spp. identifies a new class of oomycete effector associated with host adaptation.</title>
        <authorList>
            <person name="Gaulin E."/>
        </authorList>
    </citation>
    <scope>NUCLEOTIDE SEQUENCE</scope>
    <source>
        <strain evidence="2">CBS 578.67</strain>
    </source>
</reference>
<evidence type="ECO:0000313" key="3">
    <source>
        <dbReference type="EMBL" id="VFT89433.1"/>
    </source>
</evidence>
<keyword evidence="4" id="KW-1185">Reference proteome</keyword>
<sequence length="542" mass="61047">MAHTAKRQVRCAHVELHNGAVYMELLIRNSPLGCLSTSTWAFAIEATILAPLRNLPQGQLWLVACAQRTRFTIPDEVTHWTDHSIQYWLYNMQNLYHDGISDSISIRNALGNTQSIRTKTMSLLLWGVASWSTVIAHIGAFNDLLACQLLGCSLIRQANNSVDALGIRWVHDVLAPGWSPGIMLVQQVIGPFTAIDNKWVVIPPTVLRFIQTWQEQMYPTLTTHVDFATITTVDPVTLNWTQDGTQFYGSNPMCPYGTPQLYVQPSFGCYDDCATQVLHTIDLTGVSVLFATLWMSSTLISAIPQVCHLCHTTTPVCTRALLQVQNSSSEIEMDVSNVTSKLTREWMALNISFMQMANRNGIDFVLTQPLIDISYSDPWTFYGWVMVYEWLVGQREVYSFDGDEGSVTLMSQAHPSFTMAANALELPQNACTYISFVSVYVTFVLCSVGLLVLMYAVAVGFDFDGVNLFQFNRVVGSVWVDRPILFVRCMTALFNLAQRRSHLRLSTASLRCNRLRGPFGCRRLWRARQRGSVTSSKTYYCW</sequence>
<dbReference type="AlphaFoldDB" id="A0A485KW07"/>
<keyword evidence="1" id="KW-0472">Membrane</keyword>
<proteinExistence type="predicted"/>
<gene>
    <name evidence="3" type="primary">Aste57867_12582</name>
    <name evidence="2" type="ORF">As57867_012536</name>
    <name evidence="3" type="ORF">ASTE57867_12582</name>
</gene>
<feature type="transmembrane region" description="Helical" evidence="1">
    <location>
        <begin position="433"/>
        <end position="458"/>
    </location>
</feature>
<evidence type="ECO:0000313" key="4">
    <source>
        <dbReference type="Proteomes" id="UP000332933"/>
    </source>
</evidence>
<dbReference type="EMBL" id="VJMH01005378">
    <property type="protein sequence ID" value="KAF0696677.1"/>
    <property type="molecule type" value="Genomic_DNA"/>
</dbReference>